<keyword evidence="11 18" id="KW-0503">Monooxygenase</keyword>
<evidence type="ECO:0000256" key="5">
    <source>
        <dbReference type="ARBA" id="ARBA00022692"/>
    </source>
</evidence>
<comment type="cofactor">
    <cofactor evidence="1 18 19">
        <name>FAD</name>
        <dbReference type="ChEBI" id="CHEBI:57692"/>
    </cofactor>
</comment>
<dbReference type="AlphaFoldDB" id="A0A5C6MW14"/>
<evidence type="ECO:0000256" key="18">
    <source>
        <dbReference type="PIRNR" id="PIRNR000332"/>
    </source>
</evidence>
<name>A0A5C6MW14_9TELE</name>
<evidence type="ECO:0000256" key="6">
    <source>
        <dbReference type="ARBA" id="ARBA00022824"/>
    </source>
</evidence>
<evidence type="ECO:0000256" key="17">
    <source>
        <dbReference type="ARBA" id="ARBA00049443"/>
    </source>
</evidence>
<comment type="catalytic activity">
    <reaction evidence="16">
        <text>trimethylamine + NADPH + O2 = trimethylamine N-oxide + NADP(+) + H2O</text>
        <dbReference type="Rhea" id="RHEA:31979"/>
        <dbReference type="ChEBI" id="CHEBI:15377"/>
        <dbReference type="ChEBI" id="CHEBI:15379"/>
        <dbReference type="ChEBI" id="CHEBI:15724"/>
        <dbReference type="ChEBI" id="CHEBI:57783"/>
        <dbReference type="ChEBI" id="CHEBI:58349"/>
        <dbReference type="ChEBI" id="CHEBI:58389"/>
        <dbReference type="EC" id="1.14.13.148"/>
    </reaction>
    <physiologicalReaction direction="left-to-right" evidence="16">
        <dbReference type="Rhea" id="RHEA:31980"/>
    </physiologicalReaction>
</comment>
<dbReference type="GO" id="GO:0005789">
    <property type="term" value="C:endoplasmic reticulum membrane"/>
    <property type="evidence" value="ECO:0007669"/>
    <property type="project" value="UniProtKB-SubCell"/>
</dbReference>
<evidence type="ECO:0000256" key="9">
    <source>
        <dbReference type="ARBA" id="ARBA00022989"/>
    </source>
</evidence>
<evidence type="ECO:0000256" key="10">
    <source>
        <dbReference type="ARBA" id="ARBA00023002"/>
    </source>
</evidence>
<dbReference type="PRINTS" id="PR00370">
    <property type="entry name" value="FMOXYGENASE"/>
</dbReference>
<evidence type="ECO:0000313" key="22">
    <source>
        <dbReference type="Proteomes" id="UP000324091"/>
    </source>
</evidence>
<dbReference type="InterPro" id="IPR020946">
    <property type="entry name" value="Flavin_mOase-like"/>
</dbReference>
<accession>A0A5C6MW14</accession>
<evidence type="ECO:0000256" key="1">
    <source>
        <dbReference type="ARBA" id="ARBA00001974"/>
    </source>
</evidence>
<evidence type="ECO:0000256" key="16">
    <source>
        <dbReference type="ARBA" id="ARBA00048088"/>
    </source>
</evidence>
<evidence type="ECO:0000256" key="2">
    <source>
        <dbReference type="ARBA" id="ARBA00004389"/>
    </source>
</evidence>
<keyword evidence="7 18" id="KW-0274">FAD</keyword>
<dbReference type="SUPFAM" id="SSF51905">
    <property type="entry name" value="FAD/NAD(P)-binding domain"/>
    <property type="match status" value="3"/>
</dbReference>
<evidence type="ECO:0000256" key="15">
    <source>
        <dbReference type="ARBA" id="ARBA00048041"/>
    </source>
</evidence>
<keyword evidence="10 18" id="KW-0560">Oxidoreductase</keyword>
<dbReference type="GO" id="GO:0004499">
    <property type="term" value="F:N,N-dimethylaniline monooxygenase activity"/>
    <property type="evidence" value="ECO:0007669"/>
    <property type="project" value="UniProtKB-UniRule"/>
</dbReference>
<dbReference type="GO" id="GO:0034899">
    <property type="term" value="F:trimethylamine monooxygenase activity"/>
    <property type="evidence" value="ECO:0007669"/>
    <property type="project" value="UniProtKB-EC"/>
</dbReference>
<evidence type="ECO:0000256" key="19">
    <source>
        <dbReference type="RuleBase" id="RU361177"/>
    </source>
</evidence>
<comment type="caution">
    <text evidence="21">The sequence shown here is derived from an EMBL/GenBank/DDBJ whole genome shotgun (WGS) entry which is preliminary data.</text>
</comment>
<comment type="catalytic activity">
    <reaction evidence="15">
        <text>hypotaurine + NADPH + O2 + H(+) = taurine + NADP(+) + H2O</text>
        <dbReference type="Rhea" id="RHEA:69819"/>
        <dbReference type="ChEBI" id="CHEBI:15377"/>
        <dbReference type="ChEBI" id="CHEBI:15378"/>
        <dbReference type="ChEBI" id="CHEBI:15379"/>
        <dbReference type="ChEBI" id="CHEBI:57783"/>
        <dbReference type="ChEBI" id="CHEBI:57853"/>
        <dbReference type="ChEBI" id="CHEBI:58349"/>
        <dbReference type="ChEBI" id="CHEBI:507393"/>
        <dbReference type="EC" id="1.14.13.8"/>
    </reaction>
    <physiologicalReaction direction="left-to-right" evidence="15">
        <dbReference type="Rhea" id="RHEA:69820"/>
    </physiologicalReaction>
</comment>
<dbReference type="EMBL" id="RHFK02000020">
    <property type="protein sequence ID" value="TWW57700.1"/>
    <property type="molecule type" value="Genomic_DNA"/>
</dbReference>
<dbReference type="InterPro" id="IPR036188">
    <property type="entry name" value="FAD/NAD-bd_sf"/>
</dbReference>
<comment type="subcellular location">
    <subcellularLocation>
        <location evidence="2">Endoplasmic reticulum membrane</location>
        <topology evidence="2">Single-pass membrane protein</topology>
    </subcellularLocation>
</comment>
<dbReference type="EC" id="1.-.-.-" evidence="19"/>
<evidence type="ECO:0000256" key="11">
    <source>
        <dbReference type="ARBA" id="ARBA00023033"/>
    </source>
</evidence>
<protein>
    <recommendedName>
        <fullName evidence="19">Flavin-containing monooxygenase</fullName>
        <ecNumber evidence="19">1.-.-.-</ecNumber>
    </recommendedName>
</protein>
<dbReference type="InterPro" id="IPR002253">
    <property type="entry name" value="Flavin_mOase_1"/>
</dbReference>
<dbReference type="PIRSF" id="PIRSF000332">
    <property type="entry name" value="FMO"/>
    <property type="match status" value="1"/>
</dbReference>
<dbReference type="PANTHER" id="PTHR23023">
    <property type="entry name" value="DIMETHYLANILINE MONOOXYGENASE"/>
    <property type="match status" value="1"/>
</dbReference>
<comment type="catalytic activity">
    <reaction evidence="17">
        <text>N,N-dimethylaniline + NADPH + O2 + H(+) = N,N-dimethylaniline N-oxide + NADP(+) + H2O</text>
        <dbReference type="Rhea" id="RHEA:24468"/>
        <dbReference type="ChEBI" id="CHEBI:15377"/>
        <dbReference type="ChEBI" id="CHEBI:15378"/>
        <dbReference type="ChEBI" id="CHEBI:15379"/>
        <dbReference type="ChEBI" id="CHEBI:16269"/>
        <dbReference type="ChEBI" id="CHEBI:17735"/>
        <dbReference type="ChEBI" id="CHEBI:57783"/>
        <dbReference type="ChEBI" id="CHEBI:58349"/>
        <dbReference type="EC" id="1.14.13.8"/>
    </reaction>
    <physiologicalReaction direction="left-to-right" evidence="17">
        <dbReference type="Rhea" id="RHEA:24469"/>
    </physiologicalReaction>
</comment>
<evidence type="ECO:0000256" key="14">
    <source>
        <dbReference type="ARBA" id="ARBA00047338"/>
    </source>
</evidence>
<keyword evidence="9 20" id="KW-1133">Transmembrane helix</keyword>
<evidence type="ECO:0000313" key="21">
    <source>
        <dbReference type="EMBL" id="TWW57700.1"/>
    </source>
</evidence>
<organism evidence="21 22">
    <name type="scientific">Takifugu flavidus</name>
    <name type="common">sansaifugu</name>
    <dbReference type="NCBI Taxonomy" id="433684"/>
    <lineage>
        <taxon>Eukaryota</taxon>
        <taxon>Metazoa</taxon>
        <taxon>Chordata</taxon>
        <taxon>Craniata</taxon>
        <taxon>Vertebrata</taxon>
        <taxon>Euteleostomi</taxon>
        <taxon>Actinopterygii</taxon>
        <taxon>Neopterygii</taxon>
        <taxon>Teleostei</taxon>
        <taxon>Neoteleostei</taxon>
        <taxon>Acanthomorphata</taxon>
        <taxon>Eupercaria</taxon>
        <taxon>Tetraodontiformes</taxon>
        <taxon>Tetradontoidea</taxon>
        <taxon>Tetraodontidae</taxon>
        <taxon>Takifugu</taxon>
    </lineage>
</organism>
<feature type="transmembrane region" description="Helical" evidence="20">
    <location>
        <begin position="555"/>
        <end position="576"/>
    </location>
</feature>
<comment type="catalytic activity">
    <reaction evidence="14">
        <text>hypotaurine + NADH + O2 + H(+) = taurine + NAD(+) + H2O</text>
        <dbReference type="Rhea" id="RHEA:74111"/>
        <dbReference type="ChEBI" id="CHEBI:15377"/>
        <dbReference type="ChEBI" id="CHEBI:15378"/>
        <dbReference type="ChEBI" id="CHEBI:15379"/>
        <dbReference type="ChEBI" id="CHEBI:57540"/>
        <dbReference type="ChEBI" id="CHEBI:57853"/>
        <dbReference type="ChEBI" id="CHEBI:57945"/>
        <dbReference type="ChEBI" id="CHEBI:507393"/>
        <dbReference type="EC" id="1.14.13.8"/>
    </reaction>
    <physiologicalReaction direction="left-to-right" evidence="14">
        <dbReference type="Rhea" id="RHEA:74112"/>
    </physiologicalReaction>
</comment>
<evidence type="ECO:0000256" key="3">
    <source>
        <dbReference type="ARBA" id="ARBA00009183"/>
    </source>
</evidence>
<dbReference type="Pfam" id="PF00743">
    <property type="entry name" value="FMO-like"/>
    <property type="match status" value="1"/>
</dbReference>
<gene>
    <name evidence="21" type="ORF">D4764_07G0004190</name>
</gene>
<evidence type="ECO:0000256" key="7">
    <source>
        <dbReference type="ARBA" id="ARBA00022827"/>
    </source>
</evidence>
<dbReference type="GO" id="GO:0050661">
    <property type="term" value="F:NADP binding"/>
    <property type="evidence" value="ECO:0007669"/>
    <property type="project" value="InterPro"/>
</dbReference>
<reference evidence="21 22" key="1">
    <citation type="submission" date="2019-04" db="EMBL/GenBank/DDBJ databases">
        <title>Chromosome genome assembly for Takifugu flavidus.</title>
        <authorList>
            <person name="Xiao S."/>
        </authorList>
    </citation>
    <scope>NUCLEOTIDE SEQUENCE [LARGE SCALE GENOMIC DNA]</scope>
    <source>
        <strain evidence="21">HTHZ2018</strain>
        <tissue evidence="21">Muscle</tissue>
    </source>
</reference>
<evidence type="ECO:0000256" key="12">
    <source>
        <dbReference type="ARBA" id="ARBA00023136"/>
    </source>
</evidence>
<evidence type="ECO:0000256" key="8">
    <source>
        <dbReference type="ARBA" id="ARBA00022857"/>
    </source>
</evidence>
<evidence type="ECO:0000256" key="13">
    <source>
        <dbReference type="ARBA" id="ARBA00045957"/>
    </source>
</evidence>
<evidence type="ECO:0000256" key="20">
    <source>
        <dbReference type="SAM" id="Phobius"/>
    </source>
</evidence>
<keyword evidence="6 18" id="KW-0256">Endoplasmic reticulum</keyword>
<dbReference type="GO" id="GO:0047822">
    <property type="term" value="F:hypotaurine monooxygenase activity"/>
    <property type="evidence" value="ECO:0007669"/>
    <property type="project" value="RHEA"/>
</dbReference>
<comment type="function">
    <text evidence="13">Broad spectrum monooxygenase that catalyzes the oxygenation of a wide variety of nitrogen- and sulfur-containing compounds including xenobiotics. Catalyzes the S-oxygenation of hypotaurine to produce taurine, an organic osmolyte involved in cell volume regulation as well as a variety of cytoprotective and developmental processes. In vitro, catalyzes the N-oxygenation of trimethylamine (TMA) to produce trimethylamine N-oxide (TMAO) and could therefore participate to the detoxification of this compound that is generated by the action of gut microbiota from dietary precursors such as choline, choline containing compounds, betaine or L-carnitine.</text>
</comment>
<sequence length="582" mass="65076">MGGTVVSWSIKPCNSGSHTRPCTCSATRKLSPKLVIDQTEAAMVHRVAVIGAGASGLASVKACIEGGLEPVCFERGHDIGGVWNFRESLEPGRASVYRSLVANTSKEMMCFSDFPMPADYPNYLHHSQLLGYLRLYVQHFDLLRHIRFQTTVTRVAQRAGFPQSGQWDVVTVNASGEEEKHVFDAVLVCSGQFIYPSLPLSDFPGHEGFPGKCSHSWEYRDPEAYRGLRVLVVGIGNSGGDIAVEISRSAEMTFLSTRQGAWVISRMSHRGLPLDVAHITRFKQILMKLLPQRLINWLLERAVNQKYDHRFYGLQPKHRFLERTLLINDDLPGQLLKGRLLMKPDLKSFEGSGVIFEDGSVEDNIDAVIFCTGYNSGFSFLPPDLCEGPHGELALYKRLFPPSLLRPTLAILGLFQAKGPIMPLVEMQGRWAARVFAGLSFLPPKKKMLEVIESDRKRNSKSHSCHKSSSLMVHYIPYMDFMAQQVGVRPNLLRLLLTDPVLWAKALFGPCTPYQYRLTGPGHWTGARQAILTQWDRMAQPFRTRVVPEADSAPAYHFLPFLFVLGGITVATVYGAKLKLFL</sequence>
<keyword evidence="4 18" id="KW-0285">Flavoprotein</keyword>
<dbReference type="Proteomes" id="UP000324091">
    <property type="component" value="Chromosome 7"/>
</dbReference>
<dbReference type="FunFam" id="3.50.50.60:FF:000159">
    <property type="entry name" value="Dimethylaniline monooxygenase [N-oxide-forming]"/>
    <property type="match status" value="1"/>
</dbReference>
<keyword evidence="5 20" id="KW-0812">Transmembrane</keyword>
<dbReference type="GO" id="GO:0050660">
    <property type="term" value="F:flavin adenine dinucleotide binding"/>
    <property type="evidence" value="ECO:0007669"/>
    <property type="project" value="InterPro"/>
</dbReference>
<evidence type="ECO:0000256" key="4">
    <source>
        <dbReference type="ARBA" id="ARBA00022630"/>
    </source>
</evidence>
<proteinExistence type="inferred from homology"/>
<dbReference type="Gene3D" id="3.50.50.60">
    <property type="entry name" value="FAD/NAD(P)-binding domain"/>
    <property type="match status" value="3"/>
</dbReference>
<keyword evidence="8 18" id="KW-0521">NADP</keyword>
<keyword evidence="22" id="KW-1185">Reference proteome</keyword>
<keyword evidence="12 18" id="KW-0472">Membrane</keyword>
<dbReference type="InterPro" id="IPR000960">
    <property type="entry name" value="Flavin_mOase"/>
</dbReference>
<dbReference type="InterPro" id="IPR050346">
    <property type="entry name" value="FMO-like"/>
</dbReference>
<dbReference type="PRINTS" id="PR01121">
    <property type="entry name" value="FMOXYGENASE1"/>
</dbReference>
<comment type="similarity">
    <text evidence="3 18 19">Belongs to the FMO family.</text>
</comment>